<reference evidence="3" key="1">
    <citation type="journal article" date="2014" name="BMC Genomics">
        <title>Genome characteristics reveal the impact of lichenization on lichen-forming fungus Endocarpon pusillum Hedwig (Verrucariales, Ascomycota).</title>
        <authorList>
            <person name="Wang Y.-Y."/>
            <person name="Liu B."/>
            <person name="Zhang X.-Y."/>
            <person name="Zhou Q.-M."/>
            <person name="Zhang T."/>
            <person name="Li H."/>
            <person name="Yu Y.-F."/>
            <person name="Zhang X.-L."/>
            <person name="Hao X.-Y."/>
            <person name="Wang M."/>
            <person name="Wang L."/>
            <person name="Wei J.-C."/>
        </authorList>
    </citation>
    <scope>NUCLEOTIDE SEQUENCE [LARGE SCALE GENOMIC DNA]</scope>
    <source>
        <strain evidence="3">Z07020 / HMAS-L-300199</strain>
    </source>
</reference>
<dbReference type="eggNOG" id="ENOG502T7G1">
    <property type="taxonomic scope" value="Eukaryota"/>
</dbReference>
<evidence type="ECO:0000313" key="2">
    <source>
        <dbReference type="EMBL" id="ERF69368.1"/>
    </source>
</evidence>
<protein>
    <recommendedName>
        <fullName evidence="4">Chromo domain-containing protein</fullName>
    </recommendedName>
</protein>
<name>U1GBF3_ENDPU</name>
<keyword evidence="3" id="KW-1185">Reference proteome</keyword>
<dbReference type="OrthoDB" id="4159618at2759"/>
<evidence type="ECO:0008006" key="4">
    <source>
        <dbReference type="Google" id="ProtNLM"/>
    </source>
</evidence>
<dbReference type="Proteomes" id="UP000019373">
    <property type="component" value="Unassembled WGS sequence"/>
</dbReference>
<feature type="region of interest" description="Disordered" evidence="1">
    <location>
        <begin position="66"/>
        <end position="123"/>
    </location>
</feature>
<dbReference type="HOGENOM" id="CLU_850005_0_0_1"/>
<proteinExistence type="predicted"/>
<evidence type="ECO:0000256" key="1">
    <source>
        <dbReference type="SAM" id="MobiDB-lite"/>
    </source>
</evidence>
<accession>U1GBF3</accession>
<dbReference type="AlphaFoldDB" id="U1GBF3"/>
<dbReference type="EMBL" id="KE721425">
    <property type="protein sequence ID" value="ERF69368.1"/>
    <property type="molecule type" value="Genomic_DNA"/>
</dbReference>
<dbReference type="RefSeq" id="XP_007804975.1">
    <property type="nucleotide sequence ID" value="XM_007806784.1"/>
</dbReference>
<organism evidence="2 3">
    <name type="scientific">Endocarpon pusillum (strain Z07020 / HMAS-L-300199)</name>
    <name type="common">Lichen-forming fungus</name>
    <dbReference type="NCBI Taxonomy" id="1263415"/>
    <lineage>
        <taxon>Eukaryota</taxon>
        <taxon>Fungi</taxon>
        <taxon>Dikarya</taxon>
        <taxon>Ascomycota</taxon>
        <taxon>Pezizomycotina</taxon>
        <taxon>Eurotiomycetes</taxon>
        <taxon>Chaetothyriomycetidae</taxon>
        <taxon>Verrucariales</taxon>
        <taxon>Verrucariaceae</taxon>
        <taxon>Endocarpon</taxon>
    </lineage>
</organism>
<feature type="compositionally biased region" description="Polar residues" evidence="1">
    <location>
        <begin position="106"/>
        <end position="117"/>
    </location>
</feature>
<gene>
    <name evidence="2" type="ORF">EPUS_08640</name>
</gene>
<evidence type="ECO:0000313" key="3">
    <source>
        <dbReference type="Proteomes" id="UP000019373"/>
    </source>
</evidence>
<dbReference type="GeneID" id="19243487"/>
<sequence>MAITRRQNIAQHSRRLRSRAVFLAQPAERAAQQPHQKYRQRAGRLYLPAHPAHVDHGVNRIRAPMIDPPRGSSLDGNGLPTGCAERTRTGAEEASPDLSNGKGGPSLQNGYTSSHPLSPQPDLAHAGALEMAGAETGSLGDAIPHETTSQLTITPNIETVVQNLDYVGVPQDGKWEHVAAHESRFCFHHAEEEWLLQTVDRWMLPSDFNIIGAETTLEAKLQKYESRRRNEKIHHAPRADCDGDFWSHVDTPIQRGESDGKVVYLIRWKFCWTRHSDIDDMSWVRSSFQEQNERINRRRSARVEDTAPKRMAKMKEMIVVVNIEDWL</sequence>